<dbReference type="GO" id="GO:0005886">
    <property type="term" value="C:plasma membrane"/>
    <property type="evidence" value="ECO:0007669"/>
    <property type="project" value="UniProtKB-SubCell"/>
</dbReference>
<evidence type="ECO:0000256" key="4">
    <source>
        <dbReference type="ARBA" id="ARBA00022692"/>
    </source>
</evidence>
<dbReference type="SUPFAM" id="SSF52540">
    <property type="entry name" value="P-loop containing nucleoside triphosphate hydrolases"/>
    <property type="match status" value="1"/>
</dbReference>
<dbReference type="SMART" id="SM00382">
    <property type="entry name" value="AAA"/>
    <property type="match status" value="1"/>
</dbReference>
<dbReference type="PROSITE" id="PS50929">
    <property type="entry name" value="ABC_TM1F"/>
    <property type="match status" value="1"/>
</dbReference>
<dbReference type="Gene3D" id="3.40.50.300">
    <property type="entry name" value="P-loop containing nucleotide triphosphate hydrolases"/>
    <property type="match status" value="1"/>
</dbReference>
<dbReference type="AlphaFoldDB" id="A0A9Q4D7Y9"/>
<reference evidence="17" key="1">
    <citation type="journal article" date="2022" name="Int. J. Mol. Sci.">
        <title>Phenotypic and genotypic virulence characterisation of Staphylococcus pettenkoferi strains isolated from human bloodstream and diabetic foot infections.</title>
        <authorList>
            <person name="Magnan C."/>
        </authorList>
    </citation>
    <scope>NUCLEOTIDE SEQUENCE</scope>
    <source>
        <strain evidence="17">NSP020P</strain>
    </source>
</reference>
<keyword evidence="12" id="KW-0080">Bacteriocin transport</keyword>
<keyword evidence="6" id="KW-0788">Thiol protease</keyword>
<dbReference type="Pfam" id="PF00664">
    <property type="entry name" value="ABC_membrane"/>
    <property type="match status" value="1"/>
</dbReference>
<dbReference type="FunFam" id="3.40.50.300:FF:000299">
    <property type="entry name" value="ABC transporter ATP-binding protein/permease"/>
    <property type="match status" value="1"/>
</dbReference>
<keyword evidence="9 13" id="KW-1133">Transmembrane helix</keyword>
<dbReference type="InterPro" id="IPR036640">
    <property type="entry name" value="ABC1_TM_sf"/>
</dbReference>
<organism evidence="17 18">
    <name type="scientific">Staphylococcus pettenkoferi</name>
    <dbReference type="NCBI Taxonomy" id="170573"/>
    <lineage>
        <taxon>Bacteria</taxon>
        <taxon>Bacillati</taxon>
        <taxon>Bacillota</taxon>
        <taxon>Bacilli</taxon>
        <taxon>Bacillales</taxon>
        <taxon>Staphylococcaceae</taxon>
        <taxon>Staphylococcus</taxon>
    </lineage>
</organism>
<keyword evidence="6" id="KW-0378">Hydrolase</keyword>
<evidence type="ECO:0000259" key="14">
    <source>
        <dbReference type="PROSITE" id="PS50893"/>
    </source>
</evidence>
<dbReference type="GO" id="GO:0016887">
    <property type="term" value="F:ATP hydrolysis activity"/>
    <property type="evidence" value="ECO:0007669"/>
    <property type="project" value="InterPro"/>
</dbReference>
<dbReference type="InterPro" id="IPR005074">
    <property type="entry name" value="Peptidase_C39"/>
</dbReference>
<evidence type="ECO:0000256" key="10">
    <source>
        <dbReference type="ARBA" id="ARBA00023136"/>
    </source>
</evidence>
<comment type="function">
    <text evidence="11">May be involved in multidrug export. Transmembrane domains (TMD) form a pore in the cell membrane and the ATP-binding domain (NBD) is responsible for energy generation.</text>
</comment>
<evidence type="ECO:0000256" key="3">
    <source>
        <dbReference type="ARBA" id="ARBA00022475"/>
    </source>
</evidence>
<dbReference type="InterPro" id="IPR017871">
    <property type="entry name" value="ABC_transporter-like_CS"/>
</dbReference>
<keyword evidence="8" id="KW-0653">Protein transport</keyword>
<dbReference type="InterPro" id="IPR003439">
    <property type="entry name" value="ABC_transporter-like_ATP-bd"/>
</dbReference>
<keyword evidence="5" id="KW-0547">Nucleotide-binding</keyword>
<keyword evidence="2" id="KW-0813">Transport</keyword>
<evidence type="ECO:0000256" key="5">
    <source>
        <dbReference type="ARBA" id="ARBA00022741"/>
    </source>
</evidence>
<feature type="domain" description="ABC transmembrane type-1" evidence="15">
    <location>
        <begin position="162"/>
        <end position="446"/>
    </location>
</feature>
<dbReference type="RefSeq" id="WP_268211473.1">
    <property type="nucleotide sequence ID" value="NZ_JANSKS010000057.1"/>
</dbReference>
<dbReference type="InterPro" id="IPR011527">
    <property type="entry name" value="ABC1_TM_dom"/>
</dbReference>
<feature type="domain" description="ABC transporter" evidence="14">
    <location>
        <begin position="477"/>
        <end position="710"/>
    </location>
</feature>
<dbReference type="SUPFAM" id="SSF90123">
    <property type="entry name" value="ABC transporter transmembrane region"/>
    <property type="match status" value="1"/>
</dbReference>
<keyword evidence="6" id="KW-0645">Protease</keyword>
<dbReference type="InterPro" id="IPR039421">
    <property type="entry name" value="Type_1_exporter"/>
</dbReference>
<dbReference type="Pfam" id="PF03412">
    <property type="entry name" value="Peptidase_C39"/>
    <property type="match status" value="1"/>
</dbReference>
<evidence type="ECO:0000256" key="9">
    <source>
        <dbReference type="ARBA" id="ARBA00022989"/>
    </source>
</evidence>
<dbReference type="GO" id="GO:0140359">
    <property type="term" value="F:ABC-type transporter activity"/>
    <property type="evidence" value="ECO:0007669"/>
    <property type="project" value="InterPro"/>
</dbReference>
<dbReference type="InterPro" id="IPR027417">
    <property type="entry name" value="P-loop_NTPase"/>
</dbReference>
<gene>
    <name evidence="17" type="ORF">NW112_12080</name>
</gene>
<sequence>MKKKRKVPLLRQMSQTECGITSLSMIFSYYGYENALTELRKDVSGSRSGISMLTLKKIGENYNFDVKPLKIDVTKMTSVESPLILFWENNHFLILEKIEKDHFFIVDPSLGKYVLKKSDVENKYSGYCLLLKPNKYFQPQKKKKKLNFNLFEEFFHHKLGFIMMLVIAVVMQLSIVILPVTTKLIIDNSIDANHFWEISNIKVILLLMLVILVIQIVFNYLNSYIINKIQRSVDKVMIPNFVNHLVNLPIKFFNVRSTGDLVLRTNNLEDVRQLVLNQLITGFLNATTLFVVINYMFSQSLILSLSLIIIGLIQMFIIIMGSKSIQPISNLELSYKSEQNAKLSEMIHSINTIKSLNEEETFYRDWKKALSKKIDASYELGKRKMKMDSTLKSLTITVPIIITIVGVILTVSGDMSIGSLFGFLSLSTLFLMPFNNIAESVVNINNTKSILNFVEDVATNEKEENIGHLDKIKDANIKFKNVSFRFDKYSPELIRNVNISIEANSNIAIIGASGSGKSTLLSLLNRVYKPSNGEILIDDENIEKYNIRFLRENIGIVTQEFSIFNKTILENITLNNEKYKEKDVYEALAGAALLEEVMAMPQGINTMLSENGTNISGGQRQRLAIARALIKKPKILILDEATSALDYKNEIEIDKFLKENKATKITTSHSLYNLKRMDEIILICDGEIVLSGKYEDIKNKKEFKQYIGDE</sequence>
<keyword evidence="7" id="KW-0067">ATP-binding</keyword>
<dbReference type="GO" id="GO:0005524">
    <property type="term" value="F:ATP binding"/>
    <property type="evidence" value="ECO:0007669"/>
    <property type="project" value="UniProtKB-KW"/>
</dbReference>
<dbReference type="PROSITE" id="PS00211">
    <property type="entry name" value="ABC_TRANSPORTER_1"/>
    <property type="match status" value="1"/>
</dbReference>
<keyword evidence="10 13" id="KW-0472">Membrane</keyword>
<keyword evidence="3" id="KW-1003">Cell membrane</keyword>
<feature type="transmembrane region" description="Helical" evidence="13">
    <location>
        <begin position="159"/>
        <end position="181"/>
    </location>
</feature>
<evidence type="ECO:0000256" key="11">
    <source>
        <dbReference type="ARBA" id="ARBA00025074"/>
    </source>
</evidence>
<dbReference type="PROSITE" id="PS50893">
    <property type="entry name" value="ABC_TRANSPORTER_2"/>
    <property type="match status" value="1"/>
</dbReference>
<evidence type="ECO:0000256" key="7">
    <source>
        <dbReference type="ARBA" id="ARBA00022840"/>
    </source>
</evidence>
<dbReference type="GO" id="GO:0034040">
    <property type="term" value="F:ATPase-coupled lipid transmembrane transporter activity"/>
    <property type="evidence" value="ECO:0007669"/>
    <property type="project" value="TreeGrafter"/>
</dbReference>
<name>A0A9Q4D7Y9_9STAP</name>
<dbReference type="Pfam" id="PF00005">
    <property type="entry name" value="ABC_tran"/>
    <property type="match status" value="1"/>
</dbReference>
<dbReference type="GO" id="GO:0043213">
    <property type="term" value="P:bacteriocin transport"/>
    <property type="evidence" value="ECO:0007669"/>
    <property type="project" value="UniProtKB-KW"/>
</dbReference>
<evidence type="ECO:0000256" key="12">
    <source>
        <dbReference type="ARBA" id="ARBA00043264"/>
    </source>
</evidence>
<dbReference type="EMBL" id="JANSKX010000050">
    <property type="protein sequence ID" value="MCY1595943.1"/>
    <property type="molecule type" value="Genomic_DNA"/>
</dbReference>
<evidence type="ECO:0000259" key="16">
    <source>
        <dbReference type="PROSITE" id="PS50990"/>
    </source>
</evidence>
<feature type="transmembrane region" description="Helical" evidence="13">
    <location>
        <begin position="391"/>
        <end position="411"/>
    </location>
</feature>
<accession>A0A9Q4D7Y9</accession>
<evidence type="ECO:0000313" key="18">
    <source>
        <dbReference type="Proteomes" id="UP001081438"/>
    </source>
</evidence>
<comment type="caution">
    <text evidence="17">The sequence shown here is derived from an EMBL/GenBank/DDBJ whole genome shotgun (WGS) entry which is preliminary data.</text>
</comment>
<feature type="transmembrane region" description="Helical" evidence="13">
    <location>
        <begin position="274"/>
        <end position="295"/>
    </location>
</feature>
<dbReference type="PANTHER" id="PTHR24221:SF654">
    <property type="entry name" value="ATP-BINDING CASSETTE SUB-FAMILY B MEMBER 6"/>
    <property type="match status" value="1"/>
</dbReference>
<evidence type="ECO:0000256" key="8">
    <source>
        <dbReference type="ARBA" id="ARBA00022927"/>
    </source>
</evidence>
<evidence type="ECO:0000256" key="6">
    <source>
        <dbReference type="ARBA" id="ARBA00022807"/>
    </source>
</evidence>
<keyword evidence="4 13" id="KW-0812">Transmembrane</keyword>
<evidence type="ECO:0000256" key="13">
    <source>
        <dbReference type="SAM" id="Phobius"/>
    </source>
</evidence>
<feature type="transmembrane region" description="Helical" evidence="13">
    <location>
        <begin position="301"/>
        <end position="321"/>
    </location>
</feature>
<evidence type="ECO:0000256" key="2">
    <source>
        <dbReference type="ARBA" id="ARBA00022448"/>
    </source>
</evidence>
<evidence type="ECO:0000313" key="17">
    <source>
        <dbReference type="EMBL" id="MCY1595943.1"/>
    </source>
</evidence>
<feature type="domain" description="Peptidase C39" evidence="16">
    <location>
        <begin position="12"/>
        <end position="131"/>
    </location>
</feature>
<feature type="transmembrane region" description="Helical" evidence="13">
    <location>
        <begin position="201"/>
        <end position="221"/>
    </location>
</feature>
<protein>
    <submittedName>
        <fullName evidence="17">Peptidase domain-containing ABC transporter</fullName>
    </submittedName>
</protein>
<dbReference type="Proteomes" id="UP001081438">
    <property type="component" value="Unassembled WGS sequence"/>
</dbReference>
<comment type="subcellular location">
    <subcellularLocation>
        <location evidence="1">Cell membrane</location>
        <topology evidence="1">Multi-pass membrane protein</topology>
    </subcellularLocation>
</comment>
<dbReference type="Gene3D" id="1.20.1560.10">
    <property type="entry name" value="ABC transporter type 1, transmembrane domain"/>
    <property type="match status" value="1"/>
</dbReference>
<proteinExistence type="predicted"/>
<evidence type="ECO:0000259" key="15">
    <source>
        <dbReference type="PROSITE" id="PS50929"/>
    </source>
</evidence>
<dbReference type="GO" id="GO:0015031">
    <property type="term" value="P:protein transport"/>
    <property type="evidence" value="ECO:0007669"/>
    <property type="project" value="UniProtKB-KW"/>
</dbReference>
<dbReference type="GO" id="GO:0006508">
    <property type="term" value="P:proteolysis"/>
    <property type="evidence" value="ECO:0007669"/>
    <property type="project" value="InterPro"/>
</dbReference>
<dbReference type="InterPro" id="IPR003593">
    <property type="entry name" value="AAA+_ATPase"/>
</dbReference>
<dbReference type="Gene3D" id="3.90.70.10">
    <property type="entry name" value="Cysteine proteinases"/>
    <property type="match status" value="1"/>
</dbReference>
<evidence type="ECO:0000256" key="1">
    <source>
        <dbReference type="ARBA" id="ARBA00004651"/>
    </source>
</evidence>
<dbReference type="GO" id="GO:0008234">
    <property type="term" value="F:cysteine-type peptidase activity"/>
    <property type="evidence" value="ECO:0007669"/>
    <property type="project" value="UniProtKB-KW"/>
</dbReference>
<dbReference type="PANTHER" id="PTHR24221">
    <property type="entry name" value="ATP-BINDING CASSETTE SUB-FAMILY B"/>
    <property type="match status" value="1"/>
</dbReference>
<dbReference type="PROSITE" id="PS50990">
    <property type="entry name" value="PEPTIDASE_C39"/>
    <property type="match status" value="1"/>
</dbReference>